<feature type="transmembrane region" description="Helical" evidence="1">
    <location>
        <begin position="330"/>
        <end position="358"/>
    </location>
</feature>
<feature type="transmembrane region" description="Helical" evidence="1">
    <location>
        <begin position="40"/>
        <end position="62"/>
    </location>
</feature>
<name>A0A5P3A830_9RHOB</name>
<proteinExistence type="predicted"/>
<protein>
    <recommendedName>
        <fullName evidence="4">Fenitrothion hydrolase</fullName>
    </recommendedName>
</protein>
<keyword evidence="1" id="KW-1133">Transmembrane helix</keyword>
<sequence length="499" mass="53453">MNHRRARMGQISGCLRRGYFDQEEAGRHLRFFLAQISKSALAAIAALAVVALTAQGALAHASEQGFVLLLPTDVYIAAGGASVALTVVLLALLPPGAAEALFRTVRMWPASAALRHVTSCLAAVVLAFLVWRGFTGSRDPSVNPMPLFVWTVWWIGMVSVQGLIGNHWRWTNPWTGPAALLTKLTGSRAPWRYPRRLGHWPALGIFLLFAGFLLADPAPTDPARLAAYAGAYWYVALLGLVLFGPAWMVRAEGITVLMRIYARMGLLGRARGRVAAGLPGWQVISMKAPPLALAVFTLVLLGTGSFDGLNETFWWMGVLGVNPLEFPGRSAVIAQTLIGLVVCNLALIAAFAACLWLGERIAGTRRPLKQAFCLFAPSILPIALGYHVAHYLTAILVDGQYVAKALNDPLGNGANLLGLGDFYVTTGFFNTPGTVKVIWLSQAGAVVIGHVIAILLAHALALRDTPGTRRAVLGQAPLAAFMVAYTVFGLWLLASPRGL</sequence>
<dbReference type="AlphaFoldDB" id="A0A5P3A830"/>
<dbReference type="KEGG" id="rid:RIdsm_00318"/>
<feature type="transmembrane region" description="Helical" evidence="1">
    <location>
        <begin position="74"/>
        <end position="93"/>
    </location>
</feature>
<evidence type="ECO:0008006" key="4">
    <source>
        <dbReference type="Google" id="ProtNLM"/>
    </source>
</evidence>
<feature type="transmembrane region" description="Helical" evidence="1">
    <location>
        <begin position="291"/>
        <end position="310"/>
    </location>
</feature>
<feature type="transmembrane region" description="Helical" evidence="1">
    <location>
        <begin position="472"/>
        <end position="494"/>
    </location>
</feature>
<feature type="transmembrane region" description="Helical" evidence="1">
    <location>
        <begin position="113"/>
        <end position="134"/>
    </location>
</feature>
<evidence type="ECO:0000256" key="1">
    <source>
        <dbReference type="SAM" id="Phobius"/>
    </source>
</evidence>
<dbReference type="Proteomes" id="UP000325785">
    <property type="component" value="Chromosome"/>
</dbReference>
<keyword evidence="1" id="KW-0472">Membrane</keyword>
<evidence type="ECO:0000313" key="2">
    <source>
        <dbReference type="EMBL" id="QEW24538.1"/>
    </source>
</evidence>
<organism evidence="2 3">
    <name type="scientific">Roseovarius indicus</name>
    <dbReference type="NCBI Taxonomy" id="540747"/>
    <lineage>
        <taxon>Bacteria</taxon>
        <taxon>Pseudomonadati</taxon>
        <taxon>Pseudomonadota</taxon>
        <taxon>Alphaproteobacteria</taxon>
        <taxon>Rhodobacterales</taxon>
        <taxon>Roseobacteraceae</taxon>
        <taxon>Roseovarius</taxon>
    </lineage>
</organism>
<evidence type="ECO:0000313" key="3">
    <source>
        <dbReference type="Proteomes" id="UP000325785"/>
    </source>
</evidence>
<feature type="transmembrane region" description="Helical" evidence="1">
    <location>
        <begin position="197"/>
        <end position="215"/>
    </location>
</feature>
<feature type="transmembrane region" description="Helical" evidence="1">
    <location>
        <begin position="227"/>
        <end position="249"/>
    </location>
</feature>
<feature type="transmembrane region" description="Helical" evidence="1">
    <location>
        <begin position="437"/>
        <end position="460"/>
    </location>
</feature>
<feature type="transmembrane region" description="Helical" evidence="1">
    <location>
        <begin position="146"/>
        <end position="164"/>
    </location>
</feature>
<gene>
    <name evidence="2" type="ORF">RIdsm_00318</name>
</gene>
<keyword evidence="1" id="KW-0812">Transmembrane</keyword>
<accession>A0A5P3A830</accession>
<feature type="transmembrane region" description="Helical" evidence="1">
    <location>
        <begin position="370"/>
        <end position="389"/>
    </location>
</feature>
<reference evidence="2 3" key="1">
    <citation type="submission" date="2018-08" db="EMBL/GenBank/DDBJ databases">
        <title>Genetic Globetrotter - A new plasmid hitch-hiking vast phylogenetic and geographic distances.</title>
        <authorList>
            <person name="Vollmers J."/>
            <person name="Petersen J."/>
        </authorList>
    </citation>
    <scope>NUCLEOTIDE SEQUENCE [LARGE SCALE GENOMIC DNA]</scope>
    <source>
        <strain evidence="2 3">DSM 26383</strain>
    </source>
</reference>
<dbReference type="EMBL" id="CP031598">
    <property type="protein sequence ID" value="QEW24538.1"/>
    <property type="molecule type" value="Genomic_DNA"/>
</dbReference>